<proteinExistence type="predicted"/>
<dbReference type="PANTHER" id="PTHR33861">
    <property type="entry name" value="PROTEIN CBG18333"/>
    <property type="match status" value="1"/>
</dbReference>
<dbReference type="GO" id="GO:0048255">
    <property type="term" value="P:mRNA stabilization"/>
    <property type="evidence" value="ECO:0007669"/>
    <property type="project" value="TreeGrafter"/>
</dbReference>
<feature type="non-terminal residue" evidence="2">
    <location>
        <position position="1"/>
    </location>
</feature>
<feature type="region of interest" description="Disordered" evidence="1">
    <location>
        <begin position="755"/>
        <end position="775"/>
    </location>
</feature>
<keyword evidence="3" id="KW-1185">Reference proteome</keyword>
<comment type="caution">
    <text evidence="2">The sequence shown here is derived from an EMBL/GenBank/DDBJ whole genome shotgun (WGS) entry which is preliminary data.</text>
</comment>
<reference evidence="2 3" key="1">
    <citation type="submission" date="2019-09" db="EMBL/GenBank/DDBJ databases">
        <title>Bird 10,000 Genomes (B10K) Project - Family phase.</title>
        <authorList>
            <person name="Zhang G."/>
        </authorList>
    </citation>
    <scope>NUCLEOTIDE SEQUENCE [LARGE SCALE GENOMIC DNA]</scope>
    <source>
        <strain evidence="2">B10K-DU-001-07</strain>
        <tissue evidence="2">Muscle</tissue>
    </source>
</reference>
<dbReference type="GO" id="GO:0007144">
    <property type="term" value="P:female meiosis I"/>
    <property type="evidence" value="ECO:0007669"/>
    <property type="project" value="TreeGrafter"/>
</dbReference>
<dbReference type="Proteomes" id="UP000542434">
    <property type="component" value="Unassembled WGS sequence"/>
</dbReference>
<dbReference type="GO" id="GO:0005737">
    <property type="term" value="C:cytoplasm"/>
    <property type="evidence" value="ECO:0007669"/>
    <property type="project" value="TreeGrafter"/>
</dbReference>
<evidence type="ECO:0000313" key="2">
    <source>
        <dbReference type="EMBL" id="NXF70261.1"/>
    </source>
</evidence>
<sequence>PKVAFRGGSRCWSSAEAGGRLTDVFSSIMTGSGSLYGCYKSQNEENVELSQTYSSALSTSDYSAPVDSSLLYTPWSTYGDDTKQPAASQINMKSRIQPEQNDYGSETDLYGLVSNILEEQDKSQPYCAEGSCTSSLKSVWPMNAARIVDQHDLLPETKRPVVGAVSQQGFYSSESVSAAEKQYLQSGNFASQQKVDECYCGFTDIDLEEQCLYPSRNDHGNCYNIQTNENIKTTPVYQNYPYIKNTFTPQVGHSEVFKDWGADAYAYRREKACLKGADTQWHQKRAETFPPQFHRYNENPDYSRYTEYSHASKAKPNKSTNCNLQENKLVNGTTEAPPLDAEPYSRLFQVKSGTQKKIEDRISDQQNFTFPRAVEFLSEKQFANEASFCTDFGQKFEYGLKSSAACPGNSDCANGVEKQQFSKSDLQNSEFCKSLPLLPNTTNPSAGANVRPSWMNVQTKATASVPFQNPSPLLKVNNHLPAFPKSSSHFNDFFQVPSSNFPLNSNLFHKYCQDNPSFFSSLDFGYNTAERARSAACMEALLRNGEENLIEYLSEKKLKQPNRFCDNYSAQQFGIIANMNKHHFHLKPQSQHYDLEGQIHAEELLQNMYQDLMESQGQFNLRQGNRDNNTINPVIRLQAPSFSNSCMMGDFRPNKQLGSSAFPLRSGRLVGHSIVPPMEPHNLFSHDDLKRFYPYFNDKIYGDSAFSSFVPAFGFQKRVKTHSGPASELHVRLEECYEQWRALEKERKKTESALAKNFQGKKVSSANNTPIPRLASNPSRVDRLIVDQLREQARVVTLLGKMERLRSSPLHANISTALDKHLEVIRVVQSRRKDEIVNASNRQRQGAPRCQDDRDVLALALAIKEMSVATRKARTTLWCALQMTLPKWLAGKLDPEKALRETVQPEVK</sequence>
<feature type="non-terminal residue" evidence="2">
    <location>
        <position position="908"/>
    </location>
</feature>
<name>A0A7K8VU98_9STRI</name>
<dbReference type="EMBL" id="VWZC01016006">
    <property type="protein sequence ID" value="NXF70261.1"/>
    <property type="molecule type" value="Genomic_DNA"/>
</dbReference>
<dbReference type="Pfam" id="PF15189">
    <property type="entry name" value="MEIOC"/>
    <property type="match status" value="1"/>
</dbReference>
<dbReference type="InterPro" id="IPR027963">
    <property type="entry name" value="MEIOC"/>
</dbReference>
<dbReference type="AlphaFoldDB" id="A0A7K8VU98"/>
<protein>
    <submittedName>
        <fullName evidence="2">MEIOC protein</fullName>
    </submittedName>
</protein>
<evidence type="ECO:0000313" key="3">
    <source>
        <dbReference type="Proteomes" id="UP000542434"/>
    </source>
</evidence>
<dbReference type="GO" id="GO:0005634">
    <property type="term" value="C:nucleus"/>
    <property type="evidence" value="ECO:0007669"/>
    <property type="project" value="TreeGrafter"/>
</dbReference>
<organism evidence="2 3">
    <name type="scientific">Ciccaba nigrolineata</name>
    <dbReference type="NCBI Taxonomy" id="1118524"/>
    <lineage>
        <taxon>Eukaryota</taxon>
        <taxon>Metazoa</taxon>
        <taxon>Chordata</taxon>
        <taxon>Craniata</taxon>
        <taxon>Vertebrata</taxon>
        <taxon>Euteleostomi</taxon>
        <taxon>Archelosauria</taxon>
        <taxon>Archosauria</taxon>
        <taxon>Dinosauria</taxon>
        <taxon>Saurischia</taxon>
        <taxon>Theropoda</taxon>
        <taxon>Coelurosauria</taxon>
        <taxon>Aves</taxon>
        <taxon>Neognathae</taxon>
        <taxon>Neoaves</taxon>
        <taxon>Telluraves</taxon>
        <taxon>Strigiformes</taxon>
        <taxon>Strigidae</taxon>
        <taxon>Ciccaba</taxon>
    </lineage>
</organism>
<dbReference type="PANTHER" id="PTHR33861:SF3">
    <property type="entry name" value="MEIOSIS-SPECIFIC COILED-COIL DOMAIN-CONTAINING PROTEIN MEIOC"/>
    <property type="match status" value="1"/>
</dbReference>
<dbReference type="GO" id="GO:0007141">
    <property type="term" value="P:male meiosis I"/>
    <property type="evidence" value="ECO:0007669"/>
    <property type="project" value="TreeGrafter"/>
</dbReference>
<accession>A0A7K8VU98</accession>
<gene>
    <name evidence="2" type="primary">Meioc_1</name>
    <name evidence="2" type="ORF">CICNIG_R02140</name>
</gene>
<evidence type="ECO:0000256" key="1">
    <source>
        <dbReference type="SAM" id="MobiDB-lite"/>
    </source>
</evidence>